<keyword evidence="1" id="KW-0378">Hydrolase</keyword>
<dbReference type="HOGENOM" id="CLU_020880_3_1_1"/>
<dbReference type="AlphaFoldDB" id="A0A0D2CU12"/>
<dbReference type="GO" id="GO:0009277">
    <property type="term" value="C:fungal-type cell wall"/>
    <property type="evidence" value="ECO:0007669"/>
    <property type="project" value="TreeGrafter"/>
</dbReference>
<dbReference type="STRING" id="569365.A0A0D2CU12"/>
<dbReference type="OrthoDB" id="6509975at2759"/>
<organism evidence="2 3">
    <name type="scientific">Cladophialophora immunda</name>
    <dbReference type="NCBI Taxonomy" id="569365"/>
    <lineage>
        <taxon>Eukaryota</taxon>
        <taxon>Fungi</taxon>
        <taxon>Dikarya</taxon>
        <taxon>Ascomycota</taxon>
        <taxon>Pezizomycotina</taxon>
        <taxon>Eurotiomycetes</taxon>
        <taxon>Chaetothyriomycetidae</taxon>
        <taxon>Chaetothyriales</taxon>
        <taxon>Herpotrichiellaceae</taxon>
        <taxon>Cladophialophora</taxon>
    </lineage>
</organism>
<name>A0A0D2CU12_9EURO</name>
<dbReference type="InterPro" id="IPR000560">
    <property type="entry name" value="His_Pase_clade-2"/>
</dbReference>
<dbReference type="GeneID" id="27346059"/>
<accession>A0A0D2CU12</accession>
<evidence type="ECO:0008006" key="4">
    <source>
        <dbReference type="Google" id="ProtNLM"/>
    </source>
</evidence>
<dbReference type="CDD" id="cd07061">
    <property type="entry name" value="HP_HAP_like"/>
    <property type="match status" value="1"/>
</dbReference>
<dbReference type="Gene3D" id="3.40.50.1240">
    <property type="entry name" value="Phosphoglycerate mutase-like"/>
    <property type="match status" value="1"/>
</dbReference>
<dbReference type="PANTHER" id="PTHR20963:SF18">
    <property type="entry name" value="ACID PHOSPHATASE PHO11-RELATED"/>
    <property type="match status" value="1"/>
</dbReference>
<reference evidence="2 3" key="1">
    <citation type="submission" date="2015-01" db="EMBL/GenBank/DDBJ databases">
        <title>The Genome Sequence of Cladophialophora immunda CBS83496.</title>
        <authorList>
            <consortium name="The Broad Institute Genomics Platform"/>
            <person name="Cuomo C."/>
            <person name="de Hoog S."/>
            <person name="Gorbushina A."/>
            <person name="Stielow B."/>
            <person name="Teixiera M."/>
            <person name="Abouelleil A."/>
            <person name="Chapman S.B."/>
            <person name="Priest M."/>
            <person name="Young S.K."/>
            <person name="Wortman J."/>
            <person name="Nusbaum C."/>
            <person name="Birren B."/>
        </authorList>
    </citation>
    <scope>NUCLEOTIDE SEQUENCE [LARGE SCALE GENOMIC DNA]</scope>
    <source>
        <strain evidence="2 3">CBS 83496</strain>
    </source>
</reference>
<dbReference type="EMBL" id="KN847043">
    <property type="protein sequence ID" value="KIW27089.1"/>
    <property type="molecule type" value="Genomic_DNA"/>
</dbReference>
<evidence type="ECO:0000256" key="1">
    <source>
        <dbReference type="ARBA" id="ARBA00022801"/>
    </source>
</evidence>
<keyword evidence="3" id="KW-1185">Reference proteome</keyword>
<proteinExistence type="predicted"/>
<dbReference type="InterPro" id="IPR029033">
    <property type="entry name" value="His_PPase_superfam"/>
</dbReference>
<dbReference type="PANTHER" id="PTHR20963">
    <property type="entry name" value="MULTIPLE INOSITOL POLYPHOSPHATE PHOSPHATASE-RELATED"/>
    <property type="match status" value="1"/>
</dbReference>
<dbReference type="VEuPathDB" id="FungiDB:PV07_06865"/>
<evidence type="ECO:0000313" key="3">
    <source>
        <dbReference type="Proteomes" id="UP000054466"/>
    </source>
</evidence>
<dbReference type="Pfam" id="PF00328">
    <property type="entry name" value="His_Phos_2"/>
    <property type="match status" value="1"/>
</dbReference>
<protein>
    <recommendedName>
        <fullName evidence="4">3-phytase</fullName>
    </recommendedName>
</protein>
<dbReference type="Proteomes" id="UP000054466">
    <property type="component" value="Unassembled WGS sequence"/>
</dbReference>
<sequence>MNLVMKSPSGSNLLPMPSTTFKLERRRGSRRFSQQKLFLGTLIFVAALLAFPLLRHVRDDTCSASPFLLRAGLCSTVFHALWNIFHHLGGNGPWIRKLHSVNYYDSPLPKKCSVDQVHMLSRHAERYPTKAAGSRHIDLLSRLKDSEVNLTGSLSFLKEWTYFTDLSNPAFENLTATGPYAGTRQASNTGRVLRQRYNHLVSDGRRTNFWSCSSPRDVETAEHFATGFFGPDWRSDGSAALVVIPEDEDRGANTLTPGDTCLKYRNDKEHGHDHGYAKLAEWQRTFSQAIAERLANDAEGMIFSPLDVYGMMEMCGFEILARGKSPWCDVFEQHEWLQFEYARDLLHYYRAGPGNKFGAILGWLWLNATQQLMSNHSSQDVYFSFVHDGDIVPALATLGIFDESLGLGHLPTDRLVTERKWKTSDVVPMGGRLIFERITCETDGGLTEIGRGHAVRLFINDGLIDLAKLTDMDPFSHVEGAVSLESFQTSLSIKGTQLGKFREICSLPDDAPDGIDFLHQ</sequence>
<evidence type="ECO:0000313" key="2">
    <source>
        <dbReference type="EMBL" id="KIW27089.1"/>
    </source>
</evidence>
<gene>
    <name evidence="2" type="ORF">PV07_06865</name>
</gene>
<dbReference type="RefSeq" id="XP_016247305.1">
    <property type="nucleotide sequence ID" value="XM_016393886.1"/>
</dbReference>
<dbReference type="SUPFAM" id="SSF53254">
    <property type="entry name" value="Phosphoglycerate mutase-like"/>
    <property type="match status" value="1"/>
</dbReference>
<dbReference type="GO" id="GO:0003993">
    <property type="term" value="F:acid phosphatase activity"/>
    <property type="evidence" value="ECO:0007669"/>
    <property type="project" value="TreeGrafter"/>
</dbReference>